<dbReference type="Bgee" id="ENSACLG00000017218">
    <property type="expression patterns" value="Expressed in brain and 1 other cell type or tissue"/>
</dbReference>
<reference evidence="4" key="2">
    <citation type="submission" date="2023-03" db="EMBL/GenBank/DDBJ databases">
        <authorList>
            <consortium name="Wellcome Sanger Institute Data Sharing"/>
        </authorList>
    </citation>
    <scope>NUCLEOTIDE SEQUENCE [LARGE SCALE GENOMIC DNA]</scope>
</reference>
<dbReference type="PANTHER" id="PTHR16125:SF4">
    <property type="entry name" value="TRANSMEMBRANE PROTEIN 74B"/>
    <property type="match status" value="1"/>
</dbReference>
<feature type="region of interest" description="Disordered" evidence="1">
    <location>
        <begin position="1"/>
        <end position="109"/>
    </location>
</feature>
<reference evidence="3" key="3">
    <citation type="submission" date="2025-08" db="UniProtKB">
        <authorList>
            <consortium name="Ensembl"/>
        </authorList>
    </citation>
    <scope>IDENTIFICATION</scope>
</reference>
<accession>A0A3P8Q8Q6</accession>
<dbReference type="OrthoDB" id="6096234at2759"/>
<dbReference type="GeneTree" id="ENSGT00530000063880"/>
<feature type="compositionally biased region" description="Low complexity" evidence="1">
    <location>
        <begin position="26"/>
        <end position="35"/>
    </location>
</feature>
<feature type="region of interest" description="Disordered" evidence="1">
    <location>
        <begin position="247"/>
        <end position="289"/>
    </location>
</feature>
<evidence type="ECO:0000313" key="4">
    <source>
        <dbReference type="Proteomes" id="UP000265100"/>
    </source>
</evidence>
<feature type="transmembrane region" description="Helical" evidence="2">
    <location>
        <begin position="174"/>
        <end position="196"/>
    </location>
</feature>
<evidence type="ECO:0008006" key="5">
    <source>
        <dbReference type="Google" id="ProtNLM"/>
    </source>
</evidence>
<feature type="compositionally biased region" description="Low complexity" evidence="1">
    <location>
        <begin position="276"/>
        <end position="289"/>
    </location>
</feature>
<dbReference type="OMA" id="QEDGQDF"/>
<sequence length="289" mass="31126">MESSFNTVELRELRGSGARRGPSPTPTSAPWTAATLGCSARGFENASYEQDEEQDLRQQEQQPTSYPPSTSGNSKHHRQEISPQSYDEEEGGGGAGGGQEDGQDFTEFRPVDDHSADYGFILALVFLVSGIVLVVIAYTIPREPKVDPDSVSARQMEKLEMYYAQLGSHLDKCIIAGLGLLTLGGMFLSVLLMVSICRGEMYRRRAAFVRPKRTYGSINLRMKQLATGEARLGEGGDGGEEVLVECAETRNNVQPEPSRDSKSVPGPSKNPPPSLPAASSSAAAARGVN</sequence>
<feature type="transmembrane region" description="Helical" evidence="2">
    <location>
        <begin position="118"/>
        <end position="140"/>
    </location>
</feature>
<keyword evidence="4" id="KW-1185">Reference proteome</keyword>
<organism evidence="3 4">
    <name type="scientific">Astatotilapia calliptera</name>
    <name type="common">Eastern happy</name>
    <name type="synonym">Chromis callipterus</name>
    <dbReference type="NCBI Taxonomy" id="8154"/>
    <lineage>
        <taxon>Eukaryota</taxon>
        <taxon>Metazoa</taxon>
        <taxon>Chordata</taxon>
        <taxon>Craniata</taxon>
        <taxon>Vertebrata</taxon>
        <taxon>Euteleostomi</taxon>
        <taxon>Actinopterygii</taxon>
        <taxon>Neopterygii</taxon>
        <taxon>Teleostei</taxon>
        <taxon>Neoteleostei</taxon>
        <taxon>Acanthomorphata</taxon>
        <taxon>Ovalentaria</taxon>
        <taxon>Cichlomorphae</taxon>
        <taxon>Cichliformes</taxon>
        <taxon>Cichlidae</taxon>
        <taxon>African cichlids</taxon>
        <taxon>Pseudocrenilabrinae</taxon>
        <taxon>Haplochromini</taxon>
        <taxon>Astatotilapia</taxon>
    </lineage>
</organism>
<keyword evidence="2" id="KW-0812">Transmembrane</keyword>
<keyword evidence="2" id="KW-0472">Membrane</keyword>
<proteinExistence type="predicted"/>
<evidence type="ECO:0000313" key="3">
    <source>
        <dbReference type="Ensembl" id="ENSACLP00000025289.1"/>
    </source>
</evidence>
<reference evidence="3 4" key="1">
    <citation type="submission" date="2018-05" db="EMBL/GenBank/DDBJ databases">
        <authorList>
            <person name="Datahose"/>
        </authorList>
    </citation>
    <scope>NUCLEOTIDE SEQUENCE</scope>
</reference>
<dbReference type="Pfam" id="PF14927">
    <property type="entry name" value="Neurensin"/>
    <property type="match status" value="1"/>
</dbReference>
<dbReference type="Proteomes" id="UP000265100">
    <property type="component" value="Chromosome 5"/>
</dbReference>
<evidence type="ECO:0000256" key="1">
    <source>
        <dbReference type="SAM" id="MobiDB-lite"/>
    </source>
</evidence>
<gene>
    <name evidence="3" type="primary">TMEM74B</name>
</gene>
<protein>
    <recommendedName>
        <fullName evidence="5">Transmembrane protein 74B</fullName>
    </recommendedName>
</protein>
<reference evidence="3" key="4">
    <citation type="submission" date="2025-09" db="UniProtKB">
        <authorList>
            <consortium name="Ensembl"/>
        </authorList>
    </citation>
    <scope>IDENTIFICATION</scope>
</reference>
<evidence type="ECO:0000256" key="2">
    <source>
        <dbReference type="SAM" id="Phobius"/>
    </source>
</evidence>
<dbReference type="Ensembl" id="ENSACLT00000025896.2">
    <property type="protein sequence ID" value="ENSACLP00000025289.1"/>
    <property type="gene ID" value="ENSACLG00000017218.2"/>
</dbReference>
<dbReference type="InterPro" id="IPR029695">
    <property type="entry name" value="TMEM74-like"/>
</dbReference>
<keyword evidence="2" id="KW-1133">Transmembrane helix</keyword>
<feature type="compositionally biased region" description="Polar residues" evidence="1">
    <location>
        <begin position="63"/>
        <end position="73"/>
    </location>
</feature>
<dbReference type="PANTHER" id="PTHR16125">
    <property type="entry name" value="TRANSMEMBRANE PROTEIN 74"/>
    <property type="match status" value="1"/>
</dbReference>
<name>A0A3P8Q8Q6_ASTCA</name>
<dbReference type="AlphaFoldDB" id="A0A3P8Q8Q6"/>